<comment type="similarity">
    <text evidence="3">Belongs to the serpin family.</text>
</comment>
<evidence type="ECO:0000256" key="4">
    <source>
        <dbReference type="SAM" id="MobiDB-lite"/>
    </source>
</evidence>
<evidence type="ECO:0000256" key="5">
    <source>
        <dbReference type="SAM" id="SignalP"/>
    </source>
</evidence>
<feature type="chain" id="PRO_5030940952" description="Serpin domain-containing protein" evidence="5">
    <location>
        <begin position="18"/>
        <end position="692"/>
    </location>
</feature>
<feature type="region of interest" description="Disordered" evidence="4">
    <location>
        <begin position="163"/>
        <end position="434"/>
    </location>
</feature>
<feature type="compositionally biased region" description="Low complexity" evidence="4">
    <location>
        <begin position="354"/>
        <end position="403"/>
    </location>
</feature>
<dbReference type="GO" id="GO:0004867">
    <property type="term" value="F:serine-type endopeptidase inhibitor activity"/>
    <property type="evidence" value="ECO:0007669"/>
    <property type="project" value="UniProtKB-KW"/>
</dbReference>
<accession>A0A7R8Z3K0</accession>
<dbReference type="InParanoid" id="A0A7R8Z3K0"/>
<keyword evidence="8" id="KW-1185">Reference proteome</keyword>
<dbReference type="Gene3D" id="2.10.310.10">
    <property type="entry name" value="Serpins superfamily"/>
    <property type="match status" value="1"/>
</dbReference>
<evidence type="ECO:0000313" key="7">
    <source>
        <dbReference type="EMBL" id="CAD7092057.1"/>
    </source>
</evidence>
<organism evidence="7 8">
    <name type="scientific">Hermetia illucens</name>
    <name type="common">Black soldier fly</name>
    <dbReference type="NCBI Taxonomy" id="343691"/>
    <lineage>
        <taxon>Eukaryota</taxon>
        <taxon>Metazoa</taxon>
        <taxon>Ecdysozoa</taxon>
        <taxon>Arthropoda</taxon>
        <taxon>Hexapoda</taxon>
        <taxon>Insecta</taxon>
        <taxon>Pterygota</taxon>
        <taxon>Neoptera</taxon>
        <taxon>Endopterygota</taxon>
        <taxon>Diptera</taxon>
        <taxon>Brachycera</taxon>
        <taxon>Stratiomyomorpha</taxon>
        <taxon>Stratiomyidae</taxon>
        <taxon>Hermetiinae</taxon>
        <taxon>Hermetia</taxon>
    </lineage>
</organism>
<dbReference type="Pfam" id="PF00079">
    <property type="entry name" value="Serpin"/>
    <property type="match status" value="2"/>
</dbReference>
<name>A0A7R8Z3K0_HERIL</name>
<evidence type="ECO:0000259" key="6">
    <source>
        <dbReference type="SMART" id="SM00093"/>
    </source>
</evidence>
<dbReference type="InterPro" id="IPR000215">
    <property type="entry name" value="Serpin_fam"/>
</dbReference>
<dbReference type="InterPro" id="IPR036186">
    <property type="entry name" value="Serpin_sf"/>
</dbReference>
<dbReference type="OMA" id="YHMDIVA"/>
<feature type="compositionally biased region" description="Polar residues" evidence="4">
    <location>
        <begin position="334"/>
        <end position="352"/>
    </location>
</feature>
<dbReference type="PANTHER" id="PTHR11461:SF130">
    <property type="entry name" value="SERPIN 85F"/>
    <property type="match status" value="1"/>
</dbReference>
<dbReference type="SMART" id="SM00093">
    <property type="entry name" value="SERPIN"/>
    <property type="match status" value="1"/>
</dbReference>
<gene>
    <name evidence="7" type="ORF">HERILL_LOCUS14446</name>
</gene>
<feature type="domain" description="Serpin" evidence="6">
    <location>
        <begin position="54"/>
        <end position="686"/>
    </location>
</feature>
<keyword evidence="1" id="KW-0646">Protease inhibitor</keyword>
<evidence type="ECO:0000313" key="8">
    <source>
        <dbReference type="Proteomes" id="UP000594454"/>
    </source>
</evidence>
<evidence type="ECO:0000256" key="2">
    <source>
        <dbReference type="ARBA" id="ARBA00022900"/>
    </source>
</evidence>
<dbReference type="PROSITE" id="PS00284">
    <property type="entry name" value="SERPIN"/>
    <property type="match status" value="1"/>
</dbReference>
<reference evidence="7 8" key="1">
    <citation type="submission" date="2020-11" db="EMBL/GenBank/DDBJ databases">
        <authorList>
            <person name="Wallbank WR R."/>
            <person name="Pardo Diaz C."/>
            <person name="Kozak K."/>
            <person name="Martin S."/>
            <person name="Jiggins C."/>
            <person name="Moest M."/>
            <person name="Warren A I."/>
            <person name="Generalovic N T."/>
            <person name="Byers J.R.P. K."/>
            <person name="Montejo-Kovacevich G."/>
            <person name="Yen C E."/>
        </authorList>
    </citation>
    <scope>NUCLEOTIDE SEQUENCE [LARGE SCALE GENOMIC DNA]</scope>
</reference>
<dbReference type="InterPro" id="IPR023796">
    <property type="entry name" value="Serpin_dom"/>
</dbReference>
<keyword evidence="2" id="KW-0722">Serine protease inhibitor</keyword>
<dbReference type="InterPro" id="IPR042178">
    <property type="entry name" value="Serpin_sf_1"/>
</dbReference>
<evidence type="ECO:0000256" key="3">
    <source>
        <dbReference type="RuleBase" id="RU000411"/>
    </source>
</evidence>
<dbReference type="GO" id="GO:0005615">
    <property type="term" value="C:extracellular space"/>
    <property type="evidence" value="ECO:0007669"/>
    <property type="project" value="InterPro"/>
</dbReference>
<dbReference type="FunCoup" id="A0A7R8Z3K0">
    <property type="interactions" value="124"/>
</dbReference>
<dbReference type="InterPro" id="IPR042185">
    <property type="entry name" value="Serpin_sf_2"/>
</dbReference>
<protein>
    <recommendedName>
        <fullName evidence="6">Serpin domain-containing protein</fullName>
    </recommendedName>
</protein>
<dbReference type="SUPFAM" id="SSF56574">
    <property type="entry name" value="Serpins"/>
    <property type="match status" value="1"/>
</dbReference>
<dbReference type="FunFam" id="3.30.497.10:FF:000026">
    <property type="entry name" value="Serine protease inhibitor (serpin) 19"/>
    <property type="match status" value="1"/>
</dbReference>
<dbReference type="AlphaFoldDB" id="A0A7R8Z3K0"/>
<feature type="compositionally biased region" description="Basic residues" evidence="4">
    <location>
        <begin position="424"/>
        <end position="434"/>
    </location>
</feature>
<evidence type="ECO:0000256" key="1">
    <source>
        <dbReference type="ARBA" id="ARBA00022690"/>
    </source>
</evidence>
<dbReference type="OrthoDB" id="8179360at2759"/>
<dbReference type="PANTHER" id="PTHR11461">
    <property type="entry name" value="SERINE PROTEASE INHIBITOR, SERPIN"/>
    <property type="match status" value="1"/>
</dbReference>
<dbReference type="Gene3D" id="2.30.39.10">
    <property type="entry name" value="Alpha-1-antitrypsin, domain 1"/>
    <property type="match status" value="1"/>
</dbReference>
<dbReference type="Gene3D" id="3.30.497.10">
    <property type="entry name" value="Antithrombin, subunit I, domain 2"/>
    <property type="match status" value="2"/>
</dbReference>
<feature type="compositionally biased region" description="Low complexity" evidence="4">
    <location>
        <begin position="167"/>
        <end position="333"/>
    </location>
</feature>
<dbReference type="EMBL" id="LR899014">
    <property type="protein sequence ID" value="CAD7092057.1"/>
    <property type="molecule type" value="Genomic_DNA"/>
</dbReference>
<keyword evidence="5" id="KW-0732">Signal</keyword>
<proteinExistence type="inferred from homology"/>
<dbReference type="Proteomes" id="UP000594454">
    <property type="component" value="Chromosome 6"/>
</dbReference>
<dbReference type="InterPro" id="IPR023795">
    <property type="entry name" value="Serpin_CS"/>
</dbReference>
<feature type="signal peptide" evidence="5">
    <location>
        <begin position="1"/>
        <end position="17"/>
    </location>
</feature>
<sequence>MNRFLLTLSIILSPVYSNFIDYGYQSEIPPNFGRELPKITAVDVMVDITNDLSYKILRQHSIANRNNFAFSPTSLASVLIALYEGSQGAGATEIYNVLKLPWDRDLLRIGYRDIHRRLRKYFFNEENPLTGLSLSKDNVTITMQYEDILEFYGYSLEMDTHPFNDGASQTTSASPTTESSTSTTESTTSSTQSSTTESITSSTQSSTTESTTATPESTTSSTVTPESTTSSTVTPESTTSSSAEPESTASSSAEPESTTSSAAPTATTSSIMPDSSSSNPTTTPKSTTPVVTSEPTTAKSSTVTPETTTQQTTMIPKSPTTEPNPETTTILTESSTNEPQETSGSLPTTTEAMPSESKTTPVESTEPTETSTMNTEDPTTDLSTTSSQDSTTMTTDSPTTLESTTRDATRILSTIDPSNVIFPPRRRKRPSSNHKIVRREGRFKRQFPIVFEDPTFTITVTPIQPQIPSFHFVPVDGNDDGINSFYQPKNAVINKKEIYHVFYLNAQETIQARYKVFNSILRFNYIQSIRSSVLELELDTPDYDLLIMIPDYEFGLDFLLEALKLAPSLRVIRQEMKPRWVQAIVPDFKLKGNIFLTNDLQNMGILEVFEPSRADFSPMTNESDIYVKHIEQSINVHLRTRPADQLKRHIGPFNRPIEVSVNHPFLFFIVDKEIDVAIMAGRVLNPVNVRIH</sequence>